<evidence type="ECO:0000256" key="1">
    <source>
        <dbReference type="ARBA" id="ARBA00004236"/>
    </source>
</evidence>
<keyword evidence="8" id="KW-1185">Reference proteome</keyword>
<keyword evidence="5 6" id="KW-0472">Membrane</keyword>
<keyword evidence="4 6" id="KW-1133">Transmembrane helix</keyword>
<accession>A0A9X1YNA7</accession>
<evidence type="ECO:0000256" key="2">
    <source>
        <dbReference type="ARBA" id="ARBA00022475"/>
    </source>
</evidence>
<evidence type="ECO:0000256" key="3">
    <source>
        <dbReference type="ARBA" id="ARBA00022692"/>
    </source>
</evidence>
<evidence type="ECO:0000313" key="7">
    <source>
        <dbReference type="EMBL" id="MCK9684681.1"/>
    </source>
</evidence>
<protein>
    <submittedName>
        <fullName evidence="7">Flagellar biosynthetic protein FliO</fullName>
    </submittedName>
</protein>
<reference evidence="7" key="1">
    <citation type="submission" date="2021-11" db="EMBL/GenBank/DDBJ databases">
        <title>BS-T2-15 a new species belonging to the Comamonadaceae family isolated from the soil of a French oak forest.</title>
        <authorList>
            <person name="Mieszkin S."/>
            <person name="Alain K."/>
        </authorList>
    </citation>
    <scope>NUCLEOTIDE SEQUENCE</scope>
    <source>
        <strain evidence="7">BS-T2-15</strain>
    </source>
</reference>
<dbReference type="Proteomes" id="UP001139353">
    <property type="component" value="Unassembled WGS sequence"/>
</dbReference>
<keyword evidence="7" id="KW-0282">Flagellum</keyword>
<proteinExistence type="predicted"/>
<feature type="transmembrane region" description="Helical" evidence="6">
    <location>
        <begin position="6"/>
        <end position="25"/>
    </location>
</feature>
<keyword evidence="3 6" id="KW-0812">Transmembrane</keyword>
<gene>
    <name evidence="7" type="ORF">LPC04_03055</name>
</gene>
<comment type="caution">
    <text evidence="7">The sequence shown here is derived from an EMBL/GenBank/DDBJ whole genome shotgun (WGS) entry which is preliminary data.</text>
</comment>
<name>A0A9X1YNA7_9BURK</name>
<dbReference type="InterPro" id="IPR022781">
    <property type="entry name" value="Flagellar_biosynth_FliO"/>
</dbReference>
<organism evidence="7 8">
    <name type="scientific">Scleromatobacter humisilvae</name>
    <dbReference type="NCBI Taxonomy" id="2897159"/>
    <lineage>
        <taxon>Bacteria</taxon>
        <taxon>Pseudomonadati</taxon>
        <taxon>Pseudomonadota</taxon>
        <taxon>Betaproteobacteria</taxon>
        <taxon>Burkholderiales</taxon>
        <taxon>Sphaerotilaceae</taxon>
        <taxon>Scleromatobacter</taxon>
    </lineage>
</organism>
<comment type="subcellular location">
    <subcellularLocation>
        <location evidence="1">Cell membrane</location>
    </subcellularLocation>
</comment>
<keyword evidence="7" id="KW-0969">Cilium</keyword>
<keyword evidence="2" id="KW-1003">Cell membrane</keyword>
<dbReference type="AlphaFoldDB" id="A0A9X1YNA7"/>
<evidence type="ECO:0000256" key="4">
    <source>
        <dbReference type="ARBA" id="ARBA00022989"/>
    </source>
</evidence>
<dbReference type="EMBL" id="JAJLJH010000001">
    <property type="protein sequence ID" value="MCK9684681.1"/>
    <property type="molecule type" value="Genomic_DNA"/>
</dbReference>
<evidence type="ECO:0000256" key="6">
    <source>
        <dbReference type="SAM" id="Phobius"/>
    </source>
</evidence>
<sequence length="120" mass="12492">MTTSLMPLLAFLIVIAMIPVALWMMKRAGIGGAAPAGSVLRHVSQLSLGTSQRVTVVEIAVGAERHWLVLGVTGERVTQLASYPAPDVGTVPSAPAHNAAVNQLIARWRGATGAQGGRDE</sequence>
<evidence type="ECO:0000313" key="8">
    <source>
        <dbReference type="Proteomes" id="UP001139353"/>
    </source>
</evidence>
<keyword evidence="7" id="KW-0966">Cell projection</keyword>
<dbReference type="RefSeq" id="WP_275680708.1">
    <property type="nucleotide sequence ID" value="NZ_JAJLJH010000001.1"/>
</dbReference>
<dbReference type="GO" id="GO:0016020">
    <property type="term" value="C:membrane"/>
    <property type="evidence" value="ECO:0007669"/>
    <property type="project" value="InterPro"/>
</dbReference>
<evidence type="ECO:0000256" key="5">
    <source>
        <dbReference type="ARBA" id="ARBA00023136"/>
    </source>
</evidence>
<dbReference type="Pfam" id="PF04347">
    <property type="entry name" value="FliO"/>
    <property type="match status" value="1"/>
</dbReference>
<dbReference type="GO" id="GO:0044781">
    <property type="term" value="P:bacterial-type flagellum organization"/>
    <property type="evidence" value="ECO:0007669"/>
    <property type="project" value="InterPro"/>
</dbReference>